<reference evidence="3 4" key="1">
    <citation type="submission" date="2018-08" db="EMBL/GenBank/DDBJ databases">
        <title>A genome reference for cultivated species of the human gut microbiota.</title>
        <authorList>
            <person name="Zou Y."/>
            <person name="Xue W."/>
            <person name="Luo G."/>
        </authorList>
    </citation>
    <scope>NUCLEOTIDE SEQUENCE [LARGE SCALE GENOMIC DNA]</scope>
    <source>
        <strain evidence="3 4">AF14-49</strain>
    </source>
</reference>
<feature type="transmembrane region" description="Helical" evidence="1">
    <location>
        <begin position="7"/>
        <end position="31"/>
    </location>
</feature>
<proteinExistence type="predicted"/>
<evidence type="ECO:0000256" key="1">
    <source>
        <dbReference type="SAM" id="Phobius"/>
    </source>
</evidence>
<organism evidence="3 4">
    <name type="scientific">Butyricimonas virosa</name>
    <dbReference type="NCBI Taxonomy" id="544645"/>
    <lineage>
        <taxon>Bacteria</taxon>
        <taxon>Pseudomonadati</taxon>
        <taxon>Bacteroidota</taxon>
        <taxon>Bacteroidia</taxon>
        <taxon>Bacteroidales</taxon>
        <taxon>Odoribacteraceae</taxon>
        <taxon>Butyricimonas</taxon>
    </lineage>
</organism>
<dbReference type="RefSeq" id="WP_118258989.1">
    <property type="nucleotide sequence ID" value="NZ_CALBWO010000070.1"/>
</dbReference>
<accession>A0A412X3S6</accession>
<dbReference type="EMBL" id="QRZA01000004">
    <property type="protein sequence ID" value="RGV35365.1"/>
    <property type="molecule type" value="Genomic_DNA"/>
</dbReference>
<dbReference type="Pfam" id="PF05170">
    <property type="entry name" value="AsmA"/>
    <property type="match status" value="1"/>
</dbReference>
<dbReference type="STRING" id="1121130.GCA_000519105_00720"/>
<keyword evidence="1" id="KW-0472">Membrane</keyword>
<dbReference type="GO" id="GO:0005886">
    <property type="term" value="C:plasma membrane"/>
    <property type="evidence" value="ECO:0007669"/>
    <property type="project" value="TreeGrafter"/>
</dbReference>
<evidence type="ECO:0000313" key="4">
    <source>
        <dbReference type="Proteomes" id="UP000283589"/>
    </source>
</evidence>
<protein>
    <submittedName>
        <fullName evidence="3">AsmA family protein</fullName>
    </submittedName>
</protein>
<dbReference type="InterPro" id="IPR007844">
    <property type="entry name" value="AsmA"/>
</dbReference>
<dbReference type="Proteomes" id="UP000283589">
    <property type="component" value="Unassembled WGS sequence"/>
</dbReference>
<feature type="domain" description="AsmA" evidence="2">
    <location>
        <begin position="1"/>
        <end position="202"/>
    </location>
</feature>
<dbReference type="PANTHER" id="PTHR30441:SF4">
    <property type="entry name" value="PROTEIN ASMA"/>
    <property type="match status" value="1"/>
</dbReference>
<evidence type="ECO:0000313" key="3">
    <source>
        <dbReference type="EMBL" id="RGV35365.1"/>
    </source>
</evidence>
<gene>
    <name evidence="3" type="ORF">DWW18_04640</name>
</gene>
<keyword evidence="1" id="KW-1133">Transmembrane helix</keyword>
<name>A0A412X3S6_9BACT</name>
<dbReference type="AlphaFoldDB" id="A0A412X3S6"/>
<evidence type="ECO:0000259" key="2">
    <source>
        <dbReference type="Pfam" id="PF05170"/>
    </source>
</evidence>
<sequence>MWRLLKYFFISLLVLVILVCASIGIVLNFIFTPEKLTPIVEKSANEFLNAEVHFDAIKLTFFSTFPEFGLEMRNGSVVTKVFQDSLKQENVYAATDSLMSFKRCRLIVNPMAYLSRKEVIVKELRLEEPQIYAYIDTNGVPGWNVMRESAEQDSVVMVETDTIQEKVIEGIDIRNIRIEGGKLVFDDRANKLYARLEGVGLKIDGNFMERKADLQLDVKAKNILFWQEGNLLVKRLRFGLQTGMRLDRDSMLYVLDKAVMRVNRMKFGVGGRLQADSLNHLLDVDLTFGIKVPSLKTLLDLVPETVLKHDENVTVSGEVLCRGTLKGKYGKDRVPVLDARFKINEGSVKYEGMPYSLDKLDVDLEGVVDLQKEQPSFLKLNRFYVKGTDMDVDLNGRVDQLLSNPLITASVKADVDFSILPQIFPIQEGVTLTGSLNAGLKGNVLLADIKNKNYGKLDIRGGCQLKNVLLASEKDSLKLRSKSVILGFGTNMEDKTILQEKNLLNGIFGFDSVDIQWKNALTFHMDTSYVKVKTSPLRDTTAVASMSADIRFGWIDLVMGDSLRFRMGNSVANFALAPSPEDKKLPLVKAKVNMDSLRVRARGNRLRLANAGFDLSGVPDRKNKRQWLVSGVVGFKDMRVYTPLFPLRMRMPGTKITLSPGHIKLNGAKLKMGRSDLLLTGEVYNLAGAFLRQEDLKANLKVRSNMINCNQLMKAMEVGAANRIKMKWGTEEELSEDELSDVDLAADSTYVVDSTMSVFVVPPGVDFTFETNIKKVLYGKLELDSIHGKVVMQNQCIELSDLSMRSMAADVKTTMLYKASGKEKAYTGFDLRMDDIDVGALINFMPSLDTIVPMLRSFDGLVNFHMAAETELDSTMMVDLPTLRAVAYIDGKDLVLMDGETFSEISKMLMFKNKERNLIDSVAVDFRIKDGMIEVFPFLVEVDRYKVAVGGEHKIDMTFNYHISVLKSPVPFKLGVDIYGSMEKMKFKITKAKYKNLFIPSKRAKVDSAQINVRNQIRQMLQAAKK</sequence>
<dbReference type="PANTHER" id="PTHR30441">
    <property type="entry name" value="DUF748 DOMAIN-CONTAINING PROTEIN"/>
    <property type="match status" value="1"/>
</dbReference>
<dbReference type="InterPro" id="IPR052894">
    <property type="entry name" value="AsmA-related"/>
</dbReference>
<comment type="caution">
    <text evidence="3">The sequence shown here is derived from an EMBL/GenBank/DDBJ whole genome shotgun (WGS) entry which is preliminary data.</text>
</comment>
<keyword evidence="1" id="KW-0812">Transmembrane</keyword>
<dbReference type="GO" id="GO:0090313">
    <property type="term" value="P:regulation of protein targeting to membrane"/>
    <property type="evidence" value="ECO:0007669"/>
    <property type="project" value="TreeGrafter"/>
</dbReference>